<gene>
    <name evidence="7" type="ORF">HBR001_LOCUS3077</name>
</gene>
<dbReference type="Proteomes" id="UP001162031">
    <property type="component" value="Unassembled WGS sequence"/>
</dbReference>
<dbReference type="GO" id="GO:0005829">
    <property type="term" value="C:cytosol"/>
    <property type="evidence" value="ECO:0007669"/>
    <property type="project" value="TreeGrafter"/>
</dbReference>
<dbReference type="InterPro" id="IPR032466">
    <property type="entry name" value="Metal_Hydrolase"/>
</dbReference>
<dbReference type="GO" id="GO:0046872">
    <property type="term" value="F:metal ion binding"/>
    <property type="evidence" value="ECO:0007669"/>
    <property type="project" value="UniProtKB-KW"/>
</dbReference>
<comment type="caution">
    <text evidence="7">The sequence shown here is derived from an EMBL/GenBank/DDBJ whole genome shotgun (WGS) entry which is preliminary data.</text>
</comment>
<dbReference type="EMBL" id="CANTFL010000472">
    <property type="protein sequence ID" value="CAI5723272.1"/>
    <property type="molecule type" value="Genomic_DNA"/>
</dbReference>
<dbReference type="InterPro" id="IPR018228">
    <property type="entry name" value="DNase_TatD-rel_CS"/>
</dbReference>
<comment type="similarity">
    <text evidence="1">Belongs to the metallo-dependent hydrolases superfamily. TatD-type hydrolase family.</text>
</comment>
<feature type="binding site" evidence="5">
    <location>
        <position position="267"/>
    </location>
    <ligand>
        <name>a divalent metal cation</name>
        <dbReference type="ChEBI" id="CHEBI:60240"/>
        <label>1</label>
    </ligand>
</feature>
<feature type="binding site" evidence="5">
    <location>
        <position position="186"/>
    </location>
    <ligand>
        <name>a divalent metal cation</name>
        <dbReference type="ChEBI" id="CHEBI:60240"/>
        <label>2</label>
    </ligand>
</feature>
<evidence type="ECO:0000256" key="2">
    <source>
        <dbReference type="ARBA" id="ARBA00022722"/>
    </source>
</evidence>
<dbReference type="Gene3D" id="3.20.20.140">
    <property type="entry name" value="Metal-dependent hydrolases"/>
    <property type="match status" value="1"/>
</dbReference>
<evidence type="ECO:0000256" key="1">
    <source>
        <dbReference type="ARBA" id="ARBA00009275"/>
    </source>
</evidence>
<sequence length="330" mass="37079">MAFEPNELITNVWYYVDEATRTQKLSASSCCGPRPSCHPRESSDPPQAEGTRDADLELFDFDCNLTHQDLRSDIESLMRQAATVGVNEMLVPGASIEDSQRALELCRQHPTQLFPTAGVHPYNARTMPTAEELATLRDLLKLEQVRAVGECGLDYSPSFPERKYQRRWFAEQLALACALKKPLFLHERQAHDDFIELIDEATKHCAGYFPPAVVHCFTGNEEELDAYIARGDNWYIGITGFICKPQGAALRERLKHVPLNRLVLETDAPYMGFPKCRRAEVSGRKKQYPNVPSAMLLVAQAVASALGRSPQEVAKRTRANARRFLSLPMS</sequence>
<evidence type="ECO:0000256" key="6">
    <source>
        <dbReference type="SAM" id="MobiDB-lite"/>
    </source>
</evidence>
<evidence type="ECO:0000256" key="5">
    <source>
        <dbReference type="PIRSR" id="PIRSR005902-1"/>
    </source>
</evidence>
<feature type="region of interest" description="Disordered" evidence="6">
    <location>
        <begin position="27"/>
        <end position="51"/>
    </location>
</feature>
<dbReference type="PROSITE" id="PS01090">
    <property type="entry name" value="TATD_2"/>
    <property type="match status" value="1"/>
</dbReference>
<keyword evidence="3 5" id="KW-0479">Metal-binding</keyword>
<dbReference type="PANTHER" id="PTHR10060:SF15">
    <property type="entry name" value="DEOXYRIBONUCLEASE TATDN1"/>
    <property type="match status" value="1"/>
</dbReference>
<keyword evidence="4" id="KW-0378">Hydrolase</keyword>
<proteinExistence type="inferred from homology"/>
<dbReference type="CDD" id="cd01310">
    <property type="entry name" value="TatD_DNAse"/>
    <property type="match status" value="1"/>
</dbReference>
<evidence type="ECO:0000313" key="8">
    <source>
        <dbReference type="Proteomes" id="UP001162031"/>
    </source>
</evidence>
<protein>
    <recommendedName>
        <fullName evidence="9">TatD related DNase</fullName>
    </recommendedName>
</protein>
<evidence type="ECO:0008006" key="9">
    <source>
        <dbReference type="Google" id="ProtNLM"/>
    </source>
</evidence>
<dbReference type="Pfam" id="PF01026">
    <property type="entry name" value="TatD_DNase"/>
    <property type="match status" value="1"/>
</dbReference>
<dbReference type="AlphaFoldDB" id="A0AAV0TMQ8"/>
<feature type="binding site" evidence="5">
    <location>
        <position position="150"/>
    </location>
    <ligand>
        <name>a divalent metal cation</name>
        <dbReference type="ChEBI" id="CHEBI:60240"/>
        <label>1</label>
    </ligand>
</feature>
<name>A0AAV0TMQ8_HYABA</name>
<dbReference type="InterPro" id="IPR001130">
    <property type="entry name" value="TatD-like"/>
</dbReference>
<keyword evidence="2" id="KW-0540">Nuclease</keyword>
<feature type="binding site" evidence="5">
    <location>
        <position position="215"/>
    </location>
    <ligand>
        <name>a divalent metal cation</name>
        <dbReference type="ChEBI" id="CHEBI:60240"/>
        <label>2</label>
    </ligand>
</feature>
<dbReference type="PIRSF" id="PIRSF005902">
    <property type="entry name" value="DNase_TatD"/>
    <property type="match status" value="1"/>
</dbReference>
<evidence type="ECO:0000256" key="3">
    <source>
        <dbReference type="ARBA" id="ARBA00022723"/>
    </source>
</evidence>
<dbReference type="GO" id="GO:0008310">
    <property type="term" value="F:single-stranded DNA 3'-5' DNA exonuclease activity"/>
    <property type="evidence" value="ECO:0007669"/>
    <property type="project" value="TreeGrafter"/>
</dbReference>
<dbReference type="InterPro" id="IPR050891">
    <property type="entry name" value="TatD-type_Hydrolase"/>
</dbReference>
<accession>A0AAV0TMQ8</accession>
<keyword evidence="8" id="KW-1185">Reference proteome</keyword>
<dbReference type="SUPFAM" id="SSF51556">
    <property type="entry name" value="Metallo-dependent hydrolases"/>
    <property type="match status" value="1"/>
</dbReference>
<reference evidence="7" key="1">
    <citation type="submission" date="2022-12" db="EMBL/GenBank/DDBJ databases">
        <authorList>
            <person name="Webb A."/>
        </authorList>
    </citation>
    <scope>NUCLEOTIDE SEQUENCE</scope>
    <source>
        <strain evidence="7">Hp1</strain>
    </source>
</reference>
<evidence type="ECO:0000313" key="7">
    <source>
        <dbReference type="EMBL" id="CAI5723272.1"/>
    </source>
</evidence>
<evidence type="ECO:0000256" key="4">
    <source>
        <dbReference type="ARBA" id="ARBA00022801"/>
    </source>
</evidence>
<dbReference type="PANTHER" id="PTHR10060">
    <property type="entry name" value="TATD FAMILY DEOXYRIBONUCLEASE"/>
    <property type="match status" value="1"/>
</dbReference>
<organism evidence="7 8">
    <name type="scientific">Hyaloperonospora brassicae</name>
    <name type="common">Brassica downy mildew</name>
    <name type="synonym">Peronospora brassicae</name>
    <dbReference type="NCBI Taxonomy" id="162125"/>
    <lineage>
        <taxon>Eukaryota</taxon>
        <taxon>Sar</taxon>
        <taxon>Stramenopiles</taxon>
        <taxon>Oomycota</taxon>
        <taxon>Peronosporomycetes</taxon>
        <taxon>Peronosporales</taxon>
        <taxon>Peronosporaceae</taxon>
        <taxon>Hyaloperonospora</taxon>
    </lineage>
</organism>